<evidence type="ECO:0000256" key="3">
    <source>
        <dbReference type="ARBA" id="ARBA00023163"/>
    </source>
</evidence>
<evidence type="ECO:0000313" key="8">
    <source>
        <dbReference type="Proteomes" id="UP000191024"/>
    </source>
</evidence>
<comment type="subcellular location">
    <subcellularLocation>
        <location evidence="1">Nucleus</location>
    </subcellularLocation>
</comment>
<dbReference type="GO" id="GO:0016593">
    <property type="term" value="C:Cdc73/Paf1 complex"/>
    <property type="evidence" value="ECO:0007669"/>
    <property type="project" value="TreeGrafter"/>
</dbReference>
<feature type="compositionally biased region" description="Acidic residues" evidence="5">
    <location>
        <begin position="74"/>
        <end position="92"/>
    </location>
</feature>
<feature type="region of interest" description="Disordered" evidence="5">
    <location>
        <begin position="1"/>
        <end position="122"/>
    </location>
</feature>
<dbReference type="Proteomes" id="UP000191024">
    <property type="component" value="Chromosome D"/>
</dbReference>
<dbReference type="InterPro" id="IPR004343">
    <property type="entry name" value="Plus-3_dom"/>
</dbReference>
<dbReference type="PROSITE" id="PS51360">
    <property type="entry name" value="PLUS3"/>
    <property type="match status" value="1"/>
</dbReference>
<evidence type="ECO:0000256" key="2">
    <source>
        <dbReference type="ARBA" id="ARBA00023015"/>
    </source>
</evidence>
<feature type="compositionally biased region" description="Acidic residues" evidence="5">
    <location>
        <begin position="215"/>
        <end position="225"/>
    </location>
</feature>
<dbReference type="GO" id="GO:1990269">
    <property type="term" value="F:RNA polymerase II C-terminal domain phosphoserine binding"/>
    <property type="evidence" value="ECO:0007669"/>
    <property type="project" value="TreeGrafter"/>
</dbReference>
<sequence>MSDIDEDLLALAGAGSEEDDDEGSLINTTNKRTRTDQVTSKKRRIVDQEEEEDEGEEDSYNPAGLTYGDSVKDELEDAEEEMLEDEDEEEENPFPLEGRYKDEQDRAHLESLPEMERETLIFERSQILQKYRERKVLKERARNIRQQQRKRQLQQEGQKTRSSTRAARVTGHSDIKESKLSELKRQRAKKSGNYELSDEESDRDDDRDDYRYDGDDLEEDEDDYDAGYGKDRYEESDDEELRWAEPESLDRDSELSDFNKIKIGRSFVAKFCFYPDFNDLIKGCYGRVNVGVDKHSGQTLYRMVKIERVFLQKPYNMGKFFTNQYFGVTQGKDRKVFQMNFFSDGAITQPEFERFTKALEKSDMNKPSVYTLKNKSNEIGSFVSQPMTSKLTDEIVRNRMVFNKKLSGTNAVLEKTILKEKLQFSRESGNERDVAKYSAQLRNLEKRLNSYEKHHENDQAGSKRLGALTSKNRRANMDRLKNVEAAKKEDSPIDAKTDPFSRLKTRTKIYYQEIQREENEKAKELARQKQSDMDNDAAAAKEKTKIMAKFRNLGGLEDIIGSIDINLELDI</sequence>
<dbReference type="AlphaFoldDB" id="A0A1G4J8U6"/>
<dbReference type="SMART" id="SM00719">
    <property type="entry name" value="Plus3"/>
    <property type="match status" value="1"/>
</dbReference>
<dbReference type="PANTHER" id="PTHR13115:SF8">
    <property type="entry name" value="RNA POLYMERASE-ASSOCIATED PROTEIN RTF1 HOMOLOG"/>
    <property type="match status" value="1"/>
</dbReference>
<dbReference type="PANTHER" id="PTHR13115">
    <property type="entry name" value="RNA POLYMERASE-ASSOCIATED PROTEIN RTF1 HOMOLOG"/>
    <property type="match status" value="1"/>
</dbReference>
<keyword evidence="2" id="KW-0805">Transcription regulation</keyword>
<feature type="compositionally biased region" description="Acidic residues" evidence="5">
    <location>
        <begin position="48"/>
        <end position="59"/>
    </location>
</feature>
<feature type="compositionally biased region" description="Basic and acidic residues" evidence="5">
    <location>
        <begin position="98"/>
        <end position="121"/>
    </location>
</feature>
<feature type="region of interest" description="Disordered" evidence="5">
    <location>
        <begin position="139"/>
        <end position="247"/>
    </location>
</feature>
<dbReference type="FunFam" id="3.90.70.200:FF:000005">
    <property type="entry name" value="Related to Pol II transcription elongation factor"/>
    <property type="match status" value="1"/>
</dbReference>
<evidence type="ECO:0000313" key="7">
    <source>
        <dbReference type="EMBL" id="SCU86368.1"/>
    </source>
</evidence>
<dbReference type="EMBL" id="LT598463">
    <property type="protein sequence ID" value="SCU86368.1"/>
    <property type="molecule type" value="Genomic_DNA"/>
</dbReference>
<accession>A0A1G4J8U6</accession>
<feature type="compositionally biased region" description="Acidic residues" evidence="5">
    <location>
        <begin position="196"/>
        <end position="207"/>
    </location>
</feature>
<feature type="compositionally biased region" description="Basic and acidic residues" evidence="5">
    <location>
        <begin position="171"/>
        <end position="185"/>
    </location>
</feature>
<proteinExistence type="predicted"/>
<protein>
    <submittedName>
        <fullName evidence="7">LAMI_0D01772g1_1</fullName>
    </submittedName>
</protein>
<dbReference type="Gene3D" id="3.90.70.200">
    <property type="entry name" value="Plus-3 domain"/>
    <property type="match status" value="1"/>
</dbReference>
<organism evidence="7 8">
    <name type="scientific">Lachancea mirantina</name>
    <dbReference type="NCBI Taxonomy" id="1230905"/>
    <lineage>
        <taxon>Eukaryota</taxon>
        <taxon>Fungi</taxon>
        <taxon>Dikarya</taxon>
        <taxon>Ascomycota</taxon>
        <taxon>Saccharomycotina</taxon>
        <taxon>Saccharomycetes</taxon>
        <taxon>Saccharomycetales</taxon>
        <taxon>Saccharomycetaceae</taxon>
        <taxon>Lachancea</taxon>
    </lineage>
</organism>
<dbReference type="STRING" id="1230905.A0A1G4J8U6"/>
<keyword evidence="4" id="KW-0539">Nucleus</keyword>
<keyword evidence="8" id="KW-1185">Reference proteome</keyword>
<evidence type="ECO:0000256" key="1">
    <source>
        <dbReference type="ARBA" id="ARBA00004123"/>
    </source>
</evidence>
<evidence type="ECO:0000259" key="6">
    <source>
        <dbReference type="PROSITE" id="PS51360"/>
    </source>
</evidence>
<name>A0A1G4J8U6_9SACH</name>
<dbReference type="GO" id="GO:0003677">
    <property type="term" value="F:DNA binding"/>
    <property type="evidence" value="ECO:0007669"/>
    <property type="project" value="InterPro"/>
</dbReference>
<feature type="domain" description="Plus3" evidence="6">
    <location>
        <begin position="252"/>
        <end position="384"/>
    </location>
</feature>
<feature type="region of interest" description="Disordered" evidence="5">
    <location>
        <begin position="452"/>
        <end position="474"/>
    </location>
</feature>
<dbReference type="OrthoDB" id="166375at2759"/>
<evidence type="ECO:0000256" key="4">
    <source>
        <dbReference type="ARBA" id="ARBA00023242"/>
    </source>
</evidence>
<dbReference type="SUPFAM" id="SSF159042">
    <property type="entry name" value="Plus3-like"/>
    <property type="match status" value="1"/>
</dbReference>
<gene>
    <name evidence="7" type="ORF">LAMI_0D01772G</name>
</gene>
<dbReference type="InterPro" id="IPR036128">
    <property type="entry name" value="Plus3-like_sf"/>
</dbReference>
<keyword evidence="3" id="KW-0804">Transcription</keyword>
<dbReference type="Pfam" id="PF03126">
    <property type="entry name" value="Plus-3"/>
    <property type="match status" value="1"/>
</dbReference>
<evidence type="ECO:0000256" key="5">
    <source>
        <dbReference type="SAM" id="MobiDB-lite"/>
    </source>
</evidence>
<reference evidence="7 8" key="1">
    <citation type="submission" date="2016-03" db="EMBL/GenBank/DDBJ databases">
        <authorList>
            <person name="Devillers H."/>
        </authorList>
    </citation>
    <scope>NUCLEOTIDE SEQUENCE [LARGE SCALE GENOMIC DNA]</scope>
    <source>
        <strain evidence="7">CBS 11717</strain>
    </source>
</reference>